<dbReference type="Proteomes" id="UP001050808">
    <property type="component" value="Unassembled WGS sequence"/>
</dbReference>
<accession>A0ABQ3QGF2</accession>
<dbReference type="InterPro" id="IPR010852">
    <property type="entry name" value="ABATE"/>
</dbReference>
<keyword evidence="3" id="KW-1185">Reference proteome</keyword>
<name>A0ABQ3QGF2_9ACTN</name>
<feature type="domain" description="Zinc finger CGNR" evidence="1">
    <location>
        <begin position="214"/>
        <end position="254"/>
    </location>
</feature>
<dbReference type="EMBL" id="BNDY01000002">
    <property type="protein sequence ID" value="GHI36376.1"/>
    <property type="molecule type" value="Genomic_DNA"/>
</dbReference>
<organism evidence="2 3">
    <name type="scientific">Streptomyces violascens</name>
    <dbReference type="NCBI Taxonomy" id="67381"/>
    <lineage>
        <taxon>Bacteria</taxon>
        <taxon>Bacillati</taxon>
        <taxon>Actinomycetota</taxon>
        <taxon>Actinomycetes</taxon>
        <taxon>Kitasatosporales</taxon>
        <taxon>Streptomycetaceae</taxon>
        <taxon>Streptomyces</taxon>
    </lineage>
</organism>
<evidence type="ECO:0000313" key="2">
    <source>
        <dbReference type="EMBL" id="GHI36376.1"/>
    </source>
</evidence>
<dbReference type="InterPro" id="IPR023286">
    <property type="entry name" value="ABATE_dom_sf"/>
</dbReference>
<protein>
    <recommendedName>
        <fullName evidence="1">Zinc finger CGNR domain-containing protein</fullName>
    </recommendedName>
</protein>
<reference evidence="2" key="1">
    <citation type="submission" date="2024-05" db="EMBL/GenBank/DDBJ databases">
        <title>Whole genome shotgun sequence of Streptomyces violascens NBRC 12920.</title>
        <authorList>
            <person name="Komaki H."/>
            <person name="Tamura T."/>
        </authorList>
    </citation>
    <scope>NUCLEOTIDE SEQUENCE</scope>
    <source>
        <strain evidence="2">NBRC 12920</strain>
    </source>
</reference>
<sequence>MWASNNVIVRFPSSGGTPPPCDLTENFAVSVRDLRVWRREGSRGPDPAGKGAVMERGLALELASTIRHDGDGGVADDLDTLDGTKRWLAEAAPVLAEHVTVGVFDAERLAREADEELRLALVALREAVRALFARAVRPGPPSPADAQRLLPLDEALSRINAAAALEPVTPVLEWEVEGPPAVRQQSAHPAPRERLLAALARASVGFLTGPERERLRACTAPRCVRYFLKSHGRQEWCKPSCGNRARAARHYRRQRSADD</sequence>
<dbReference type="Pfam" id="PF07336">
    <property type="entry name" value="ABATE"/>
    <property type="match status" value="1"/>
</dbReference>
<evidence type="ECO:0000259" key="1">
    <source>
        <dbReference type="Pfam" id="PF11706"/>
    </source>
</evidence>
<dbReference type="SUPFAM" id="SSF160904">
    <property type="entry name" value="Jann2411-like"/>
    <property type="match status" value="1"/>
</dbReference>
<dbReference type="PANTHER" id="PTHR35525:SF3">
    <property type="entry name" value="BLL6575 PROTEIN"/>
    <property type="match status" value="1"/>
</dbReference>
<dbReference type="Gene3D" id="1.10.3300.10">
    <property type="entry name" value="Jann2411-like domain"/>
    <property type="match status" value="1"/>
</dbReference>
<dbReference type="Pfam" id="PF11706">
    <property type="entry name" value="zf-CGNR"/>
    <property type="match status" value="1"/>
</dbReference>
<dbReference type="InterPro" id="IPR021005">
    <property type="entry name" value="Znf_CGNR"/>
</dbReference>
<dbReference type="PANTHER" id="PTHR35525">
    <property type="entry name" value="BLL6575 PROTEIN"/>
    <property type="match status" value="1"/>
</dbReference>
<comment type="caution">
    <text evidence="2">The sequence shown here is derived from an EMBL/GenBank/DDBJ whole genome shotgun (WGS) entry which is preliminary data.</text>
</comment>
<proteinExistence type="predicted"/>
<evidence type="ECO:0000313" key="3">
    <source>
        <dbReference type="Proteomes" id="UP001050808"/>
    </source>
</evidence>
<gene>
    <name evidence="2" type="ORF">Sviol_07840</name>
</gene>